<dbReference type="EC" id="2.-.-.-" evidence="10"/>
<proteinExistence type="inferred from homology"/>
<evidence type="ECO:0000256" key="6">
    <source>
        <dbReference type="ARBA" id="ARBA00023316"/>
    </source>
</evidence>
<comment type="similarity">
    <text evidence="2">Belongs to the YkuD family.</text>
</comment>
<feature type="active site" description="Nucleophile" evidence="7">
    <location>
        <position position="113"/>
    </location>
</feature>
<evidence type="ECO:0000256" key="3">
    <source>
        <dbReference type="ARBA" id="ARBA00022679"/>
    </source>
</evidence>
<dbReference type="InterPro" id="IPR050979">
    <property type="entry name" value="LD-transpeptidase"/>
</dbReference>
<evidence type="ECO:0000313" key="10">
    <source>
        <dbReference type="EMBL" id="MFC3323796.1"/>
    </source>
</evidence>
<keyword evidence="4 7" id="KW-0133">Cell shape</keyword>
<dbReference type="InterPro" id="IPR038063">
    <property type="entry name" value="Transpep_catalytic_dom"/>
</dbReference>
<name>A0ABV7MS51_9HYPH</name>
<gene>
    <name evidence="10" type="ORF">ACFOJ9_18810</name>
</gene>
<keyword evidence="3 10" id="KW-0808">Transferase</keyword>
<evidence type="ECO:0000256" key="2">
    <source>
        <dbReference type="ARBA" id="ARBA00005992"/>
    </source>
</evidence>
<feature type="domain" description="L,D-TPase catalytic" evidence="9">
    <location>
        <begin position="25"/>
        <end position="141"/>
    </location>
</feature>
<evidence type="ECO:0000259" key="9">
    <source>
        <dbReference type="PROSITE" id="PS52029"/>
    </source>
</evidence>
<feature type="active site" description="Proton donor/acceptor" evidence="7">
    <location>
        <position position="97"/>
    </location>
</feature>
<evidence type="ECO:0000256" key="8">
    <source>
        <dbReference type="SAM" id="SignalP"/>
    </source>
</evidence>
<dbReference type="PROSITE" id="PS52029">
    <property type="entry name" value="LD_TPASE"/>
    <property type="match status" value="1"/>
</dbReference>
<dbReference type="Gene3D" id="2.40.440.10">
    <property type="entry name" value="L,D-transpeptidase catalytic domain-like"/>
    <property type="match status" value="1"/>
</dbReference>
<dbReference type="CDD" id="cd16913">
    <property type="entry name" value="YkuD_like"/>
    <property type="match status" value="1"/>
</dbReference>
<keyword evidence="8" id="KW-0732">Signal</keyword>
<dbReference type="GO" id="GO:0016740">
    <property type="term" value="F:transferase activity"/>
    <property type="evidence" value="ECO:0007669"/>
    <property type="project" value="UniProtKB-KW"/>
</dbReference>
<dbReference type="Pfam" id="PF03734">
    <property type="entry name" value="YkuD"/>
    <property type="match status" value="1"/>
</dbReference>
<dbReference type="EMBL" id="JBHRVD010000001">
    <property type="protein sequence ID" value="MFC3323796.1"/>
    <property type="molecule type" value="Genomic_DNA"/>
</dbReference>
<feature type="signal peptide" evidence="8">
    <location>
        <begin position="1"/>
        <end position="24"/>
    </location>
</feature>
<evidence type="ECO:0000256" key="5">
    <source>
        <dbReference type="ARBA" id="ARBA00022984"/>
    </source>
</evidence>
<dbReference type="SUPFAM" id="SSF141523">
    <property type="entry name" value="L,D-transpeptidase catalytic domain-like"/>
    <property type="match status" value="1"/>
</dbReference>
<reference evidence="11" key="1">
    <citation type="journal article" date="2019" name="Int. J. Syst. Evol. Microbiol.">
        <title>The Global Catalogue of Microorganisms (GCM) 10K type strain sequencing project: providing services to taxonomists for standard genome sequencing and annotation.</title>
        <authorList>
            <consortium name="The Broad Institute Genomics Platform"/>
            <consortium name="The Broad Institute Genome Sequencing Center for Infectious Disease"/>
            <person name="Wu L."/>
            <person name="Ma J."/>
        </authorList>
    </citation>
    <scope>NUCLEOTIDE SEQUENCE [LARGE SCALE GENOMIC DNA]</scope>
    <source>
        <strain evidence="11">ICMP 19515</strain>
    </source>
</reference>
<dbReference type="PANTHER" id="PTHR30582:SF2">
    <property type="entry name" value="L,D-TRANSPEPTIDASE YCIB-RELATED"/>
    <property type="match status" value="1"/>
</dbReference>
<evidence type="ECO:0000313" key="11">
    <source>
        <dbReference type="Proteomes" id="UP001595648"/>
    </source>
</evidence>
<protein>
    <submittedName>
        <fullName evidence="10">L,D-transpeptidase</fullName>
        <ecNumber evidence="10">2.-.-.-</ecNumber>
    </submittedName>
</protein>
<organism evidence="10 11">
    <name type="scientific">Mesorhizobium cantuariense</name>
    <dbReference type="NCBI Taxonomy" id="1300275"/>
    <lineage>
        <taxon>Bacteria</taxon>
        <taxon>Pseudomonadati</taxon>
        <taxon>Pseudomonadota</taxon>
        <taxon>Alphaproteobacteria</taxon>
        <taxon>Hyphomicrobiales</taxon>
        <taxon>Phyllobacteriaceae</taxon>
        <taxon>Mesorhizobium</taxon>
    </lineage>
</organism>
<sequence length="142" mass="15600">MKKTVLMAAVFVAMLFGASGQGWAASLVANIDVSSQTMTVRYGAAVYRWSVSTARKGYITPRGSYRPQRTARMWYSRKYDMSPMPHSVFFRGGYAIHGTGAVRQLGRPASHGCVRLHPTNAAAFYAMVRQAGFGNTRIVVTN</sequence>
<evidence type="ECO:0000256" key="7">
    <source>
        <dbReference type="PROSITE-ProRule" id="PRU01373"/>
    </source>
</evidence>
<dbReference type="RefSeq" id="WP_378980381.1">
    <property type="nucleotide sequence ID" value="NZ_JBHRVD010000001.1"/>
</dbReference>
<feature type="chain" id="PRO_5045652243" evidence="8">
    <location>
        <begin position="25"/>
        <end position="142"/>
    </location>
</feature>
<keyword evidence="6 7" id="KW-0961">Cell wall biogenesis/degradation</keyword>
<comment type="caution">
    <text evidence="10">The sequence shown here is derived from an EMBL/GenBank/DDBJ whole genome shotgun (WGS) entry which is preliminary data.</text>
</comment>
<keyword evidence="5 7" id="KW-0573">Peptidoglycan synthesis</keyword>
<dbReference type="InterPro" id="IPR005490">
    <property type="entry name" value="LD_TPept_cat_dom"/>
</dbReference>
<dbReference type="Proteomes" id="UP001595648">
    <property type="component" value="Unassembled WGS sequence"/>
</dbReference>
<evidence type="ECO:0000256" key="4">
    <source>
        <dbReference type="ARBA" id="ARBA00022960"/>
    </source>
</evidence>
<comment type="pathway">
    <text evidence="1 7">Cell wall biogenesis; peptidoglycan biosynthesis.</text>
</comment>
<evidence type="ECO:0000256" key="1">
    <source>
        <dbReference type="ARBA" id="ARBA00004752"/>
    </source>
</evidence>
<keyword evidence="11" id="KW-1185">Reference proteome</keyword>
<accession>A0ABV7MS51</accession>
<dbReference type="PANTHER" id="PTHR30582">
    <property type="entry name" value="L,D-TRANSPEPTIDASE"/>
    <property type="match status" value="1"/>
</dbReference>